<accession>A0A1L7AME8</accession>
<evidence type="ECO:0000256" key="1">
    <source>
        <dbReference type="SAM" id="Coils"/>
    </source>
</evidence>
<evidence type="ECO:0000259" key="2">
    <source>
        <dbReference type="Pfam" id="PF13514"/>
    </source>
</evidence>
<reference evidence="3 4" key="1">
    <citation type="submission" date="2016-05" db="EMBL/GenBank/DDBJ databases">
        <title>Complete Genome and Methylome Analysis of Psychrotrophic Bacterial Isolates from Antarctic Lake Untersee.</title>
        <authorList>
            <person name="Fomenkov A."/>
            <person name="Akimov V.N."/>
            <person name="Vasilyeva L.V."/>
            <person name="Andersen D."/>
            <person name="Vincze T."/>
            <person name="Roberts R.J."/>
        </authorList>
    </citation>
    <scope>NUCLEOTIDE SEQUENCE [LARGE SCALE GENOMIC DNA]</scope>
    <source>
        <strain evidence="3 4">U14-5</strain>
    </source>
</reference>
<dbReference type="PANTHER" id="PTHR41259">
    <property type="entry name" value="DOUBLE-STRAND BREAK REPAIR RAD50 ATPASE, PUTATIVE-RELATED"/>
    <property type="match status" value="1"/>
</dbReference>
<dbReference type="InterPro" id="IPR027417">
    <property type="entry name" value="P-loop_NTPase"/>
</dbReference>
<dbReference type="EMBL" id="CP015584">
    <property type="protein sequence ID" value="APT59919.1"/>
    <property type="molecule type" value="Genomic_DNA"/>
</dbReference>
<dbReference type="InterPro" id="IPR038734">
    <property type="entry name" value="YhaN_AAA"/>
</dbReference>
<dbReference type="Pfam" id="PF13514">
    <property type="entry name" value="AAA_27"/>
    <property type="match status" value="1"/>
</dbReference>
<dbReference type="eggNOG" id="COG4717">
    <property type="taxonomic scope" value="Bacteria"/>
</dbReference>
<name>A0A1L7AME8_9PROT</name>
<evidence type="ECO:0000313" key="3">
    <source>
        <dbReference type="EMBL" id="APT59919.1"/>
    </source>
</evidence>
<sequence length="1165" mass="125618">MRLTGLALRRYGPFEDMALVFDPTPGRINLVLAPNGAGKSVLRQAFNDLLFGIGAQTPMGFRHGYPGMQLSATGIGPDGGSFAFTRRKGNRNTLTGEGDIPLDQAWLDRLLGRADGKLLSQLFALDTERLRQGGRELLNSGGILADALLAAAGGLREASALHRALEQERDVLAPTRRTASRPFYVALDRWAESRRQLKDSLVRPREWAEREKALQDAQAFRDRSNRAATEAGGQLRRLERVRRTRPLLMAHATATAWLEANPHAPRLPPELAERLPAARGTVAKAGHILETAHAYLARLDDDIAGIVADDALLAMTGQIQTLARMVGLVEEAMAGLPGAEAALRNARDRVAAQARILGQADIADPASLVPPPALVAQLRRLTAERAAQETALASLPRRAAEQEARRAEAERVIAVLPPPEDVRQLEEILGEIRREGDPSRNLGAARRAVEEAEAQLASVLARLPAPLRDPEVLATLDPPAAAELERLAAARDAARRLLERRDEAVRQAGEALAAARTEQAALEAGGVPPTETELLQARKHRETGWDLVFRRLSGESPAREEERVYGGGRSLPLAYVDAVNAADRIADARWSDAERATSAERLVRVVADREAALSAAWDGARQAREALEAAQVDWAMAVHPLGMDGAAGLAEVQRLLAAREAGLAARQALAVTTASLTEVLVLQDAAANRLLQILGESGPGELSLLLDRADTAVRRRRAAQDQRREHEAVALAARDALRDIRQEHEVASERQVRWQAEWGAALKRLGQAPDLPPQTLDKVLDASDVLAQSLRSVADLEVQASAWRATLKRFQAGYAALCERLGVSPGADALGGLREMDRRQRDEAAVAERRAALRDQRERELIALRQHEAALADATAALQAVMAEAGATTAEAAEDRILLGAERARQEGLRSAAEADLLAGGDGLDLDTLRTEAAAYSADDLELALREVEEAQRDHAVAAQEQVAIVTALELELRQLAGDDAAVRAAADEASAAGQIGQTLEDALAMQVAAGLLEAALGAVQEGGDDALLRRIGEAFSELTDGTYAGVASREDDRGMARLVLRMRDFPEDEVDVDQLSEGTRDQLFLALRLVAIADQAASGTVLPFVGDDILQSFDGRRAAAAFRALLRLSETTQVILLTHHEHLLDILRDMGASPDIHFQHMARP</sequence>
<dbReference type="Proteomes" id="UP000185494">
    <property type="component" value="Chromosome 2"/>
</dbReference>
<evidence type="ECO:0000313" key="4">
    <source>
        <dbReference type="Proteomes" id="UP000185494"/>
    </source>
</evidence>
<dbReference type="KEGG" id="rgi:RGI145_21715"/>
<keyword evidence="1" id="KW-0175">Coiled coil</keyword>
<dbReference type="Gene3D" id="3.40.50.300">
    <property type="entry name" value="P-loop containing nucleotide triphosphate hydrolases"/>
    <property type="match status" value="2"/>
</dbReference>
<dbReference type="SUPFAM" id="SSF52540">
    <property type="entry name" value="P-loop containing nucleoside triphosphate hydrolases"/>
    <property type="match status" value="1"/>
</dbReference>
<feature type="domain" description="YhaN AAA" evidence="2">
    <location>
        <begin position="1"/>
        <end position="207"/>
    </location>
</feature>
<dbReference type="PANTHER" id="PTHR41259:SF1">
    <property type="entry name" value="DOUBLE-STRAND BREAK REPAIR RAD50 ATPASE, PUTATIVE-RELATED"/>
    <property type="match status" value="1"/>
</dbReference>
<dbReference type="RefSeq" id="WP_075800630.1">
    <property type="nucleotide sequence ID" value="NZ_CP015584.1"/>
</dbReference>
<feature type="coiled-coil region" evidence="1">
    <location>
        <begin position="442"/>
        <end position="507"/>
    </location>
</feature>
<protein>
    <recommendedName>
        <fullName evidence="2">YhaN AAA domain-containing protein</fullName>
    </recommendedName>
</protein>
<dbReference type="eggNOG" id="COG0419">
    <property type="taxonomic scope" value="Bacteria"/>
</dbReference>
<proteinExistence type="predicted"/>
<organism evidence="3 4">
    <name type="scientific">Roseomonas gilardii</name>
    <dbReference type="NCBI Taxonomy" id="257708"/>
    <lineage>
        <taxon>Bacteria</taxon>
        <taxon>Pseudomonadati</taxon>
        <taxon>Pseudomonadota</taxon>
        <taxon>Alphaproteobacteria</taxon>
        <taxon>Acetobacterales</taxon>
        <taxon>Roseomonadaceae</taxon>
        <taxon>Roseomonas</taxon>
    </lineage>
</organism>
<dbReference type="AlphaFoldDB" id="A0A1L7AME8"/>
<gene>
    <name evidence="3" type="ORF">RGI145_21715</name>
</gene>